<feature type="domain" description="HTH cro/C1-type" evidence="1">
    <location>
        <begin position="13"/>
        <end position="67"/>
    </location>
</feature>
<name>A0A934VE32_9BACT</name>
<dbReference type="Pfam" id="PF12727">
    <property type="entry name" value="PBP_like"/>
    <property type="match status" value="1"/>
</dbReference>
<dbReference type="CDD" id="cd00093">
    <property type="entry name" value="HTH_XRE"/>
    <property type="match status" value="1"/>
</dbReference>
<evidence type="ECO:0000313" key="3">
    <source>
        <dbReference type="Proteomes" id="UP000600139"/>
    </source>
</evidence>
<dbReference type="PANTHER" id="PTHR38431">
    <property type="entry name" value="BLL2305 PROTEIN"/>
    <property type="match status" value="1"/>
</dbReference>
<dbReference type="EMBL" id="JAENIK010000013">
    <property type="protein sequence ID" value="MBK1818199.1"/>
    <property type="molecule type" value="Genomic_DNA"/>
</dbReference>
<comment type="caution">
    <text evidence="2">The sequence shown here is derived from an EMBL/GenBank/DDBJ whole genome shotgun (WGS) entry which is preliminary data.</text>
</comment>
<gene>
    <name evidence="2" type="ORF">JIN84_21425</name>
</gene>
<dbReference type="AlphaFoldDB" id="A0A934VE32"/>
<dbReference type="RefSeq" id="WP_200353148.1">
    <property type="nucleotide sequence ID" value="NZ_JAENIK010000013.1"/>
</dbReference>
<protein>
    <submittedName>
        <fullName evidence="2">Helix-turn-helix domain-containing protein</fullName>
    </submittedName>
</protein>
<dbReference type="InterPro" id="IPR010982">
    <property type="entry name" value="Lambda_DNA-bd_dom_sf"/>
</dbReference>
<accession>A0A934VE32</accession>
<dbReference type="SUPFAM" id="SSF47413">
    <property type="entry name" value="lambda repressor-like DNA-binding domains"/>
    <property type="match status" value="1"/>
</dbReference>
<dbReference type="PANTHER" id="PTHR38431:SF1">
    <property type="entry name" value="BLL2305 PROTEIN"/>
    <property type="match status" value="1"/>
</dbReference>
<dbReference type="InterPro" id="IPR024370">
    <property type="entry name" value="PBP_domain"/>
</dbReference>
<dbReference type="Pfam" id="PF01381">
    <property type="entry name" value="HTH_3"/>
    <property type="match status" value="1"/>
</dbReference>
<dbReference type="InterPro" id="IPR001387">
    <property type="entry name" value="Cro/C1-type_HTH"/>
</dbReference>
<proteinExistence type="predicted"/>
<evidence type="ECO:0000313" key="2">
    <source>
        <dbReference type="EMBL" id="MBK1818199.1"/>
    </source>
</evidence>
<dbReference type="GO" id="GO:0003677">
    <property type="term" value="F:DNA binding"/>
    <property type="evidence" value="ECO:0007669"/>
    <property type="project" value="InterPro"/>
</dbReference>
<keyword evidence="3" id="KW-1185">Reference proteome</keyword>
<reference evidence="2" key="1">
    <citation type="submission" date="2021-01" db="EMBL/GenBank/DDBJ databases">
        <title>Modified the classification status of verrucomicrobia.</title>
        <authorList>
            <person name="Feng X."/>
        </authorList>
    </citation>
    <scope>NUCLEOTIDE SEQUENCE</scope>
    <source>
        <strain evidence="2">JCM 18052</strain>
    </source>
</reference>
<sequence length="355" mass="38348">MILASRQSRSNSVQAMRVARDWSQAELAKRSGISRAAVSAIEGDRLTPSVSTALSLAGVLGCTVEELFGRNAKPAPGGPTWAWQPWQEPCRYWEAEVSGRRLFYPVEATSLNPLPPDGIWKNGVSHDSQSASAEMTLTVATCDPAAGLLAHEYARESGFRMLVFPRGGGAALELAKQRGIHMAAVHRSTGKSPDRNAASARDTLGANSRLLRVAAWESGIALPSDSRVSSVKSLSKQATRWAAREPGSAARECLDHLLEGKKPQGREVEGHHGVAGAVRAGWADAGICVKLPAVEARLNFLPIQNEALDFCFHASLENDPRVQALIRVLRSRRYRQMIDELPGYDARLTGELASV</sequence>
<dbReference type="Proteomes" id="UP000600139">
    <property type="component" value="Unassembled WGS sequence"/>
</dbReference>
<dbReference type="SMART" id="SM00530">
    <property type="entry name" value="HTH_XRE"/>
    <property type="match status" value="1"/>
</dbReference>
<organism evidence="2 3">
    <name type="scientific">Luteolibacter yonseiensis</name>
    <dbReference type="NCBI Taxonomy" id="1144680"/>
    <lineage>
        <taxon>Bacteria</taxon>
        <taxon>Pseudomonadati</taxon>
        <taxon>Verrucomicrobiota</taxon>
        <taxon>Verrucomicrobiia</taxon>
        <taxon>Verrucomicrobiales</taxon>
        <taxon>Verrucomicrobiaceae</taxon>
        <taxon>Luteolibacter</taxon>
    </lineage>
</organism>
<dbReference type="PROSITE" id="PS50943">
    <property type="entry name" value="HTH_CROC1"/>
    <property type="match status" value="1"/>
</dbReference>
<dbReference type="Gene3D" id="1.10.260.40">
    <property type="entry name" value="lambda repressor-like DNA-binding domains"/>
    <property type="match status" value="1"/>
</dbReference>
<evidence type="ECO:0000259" key="1">
    <source>
        <dbReference type="PROSITE" id="PS50943"/>
    </source>
</evidence>